<evidence type="ECO:0000259" key="1">
    <source>
        <dbReference type="Pfam" id="PF01966"/>
    </source>
</evidence>
<reference evidence="2 3" key="1">
    <citation type="submission" date="2020-04" db="EMBL/GenBank/DDBJ databases">
        <title>MicrobeNet Type strains.</title>
        <authorList>
            <person name="Nicholson A.C."/>
        </authorList>
    </citation>
    <scope>NUCLEOTIDE SEQUENCE [LARGE SCALE GENOMIC DNA]</scope>
    <source>
        <strain evidence="2 3">JCM 3332</strain>
    </source>
</reference>
<dbReference type="SUPFAM" id="SSF109604">
    <property type="entry name" value="HD-domain/PDEase-like"/>
    <property type="match status" value="1"/>
</dbReference>
<dbReference type="Gene3D" id="1.10.3210.10">
    <property type="entry name" value="Hypothetical protein af1432"/>
    <property type="match status" value="1"/>
</dbReference>
<name>A0A846YFV6_9NOCA</name>
<dbReference type="Proteomes" id="UP000570678">
    <property type="component" value="Unassembled WGS sequence"/>
</dbReference>
<comment type="caution">
    <text evidence="2">The sequence shown here is derived from an EMBL/GenBank/DDBJ whole genome shotgun (WGS) entry which is preliminary data.</text>
</comment>
<dbReference type="PANTHER" id="PTHR35569">
    <property type="entry name" value="CYANAMIDE HYDRATASE DDI2-RELATED"/>
    <property type="match status" value="1"/>
</dbReference>
<dbReference type="Pfam" id="PF01966">
    <property type="entry name" value="HD"/>
    <property type="match status" value="1"/>
</dbReference>
<evidence type="ECO:0000313" key="3">
    <source>
        <dbReference type="Proteomes" id="UP000570678"/>
    </source>
</evidence>
<evidence type="ECO:0000313" key="2">
    <source>
        <dbReference type="EMBL" id="NKY57873.1"/>
    </source>
</evidence>
<dbReference type="PANTHER" id="PTHR35569:SF1">
    <property type="entry name" value="CYANAMIDE HYDRATASE DDI2-RELATED"/>
    <property type="match status" value="1"/>
</dbReference>
<organism evidence="2 3">
    <name type="scientific">Nocardia flavorosea</name>
    <dbReference type="NCBI Taxonomy" id="53429"/>
    <lineage>
        <taxon>Bacteria</taxon>
        <taxon>Bacillati</taxon>
        <taxon>Actinomycetota</taxon>
        <taxon>Actinomycetes</taxon>
        <taxon>Mycobacteriales</taxon>
        <taxon>Nocardiaceae</taxon>
        <taxon>Nocardia</taxon>
    </lineage>
</organism>
<keyword evidence="3" id="KW-1185">Reference proteome</keyword>
<dbReference type="AlphaFoldDB" id="A0A846YFV6"/>
<sequence>MRLPHVLSPRGVPMSLDLPATPLARAAQTVIDTELTPALRNHSVRSFLFARAAAADRGLRPGVDYNEETMYLICTLHDIGLAEIANGDQRFEVDGADYAAEFLESQGVTDERVDIVWDAIAAHTTGLSNSPVYRRRRPAAIWVAVDGIAIDIGGNADMLPRGYADRVHMDYPRLGGIRALTHLVEEQAVANPAKAQPGSLPGEIVRLTHPELAPSWQDVIAAGGWGD</sequence>
<proteinExistence type="predicted"/>
<accession>A0A846YFV6</accession>
<gene>
    <name evidence="2" type="ORF">HGA15_17360</name>
</gene>
<dbReference type="InterPro" id="IPR006674">
    <property type="entry name" value="HD_domain"/>
</dbReference>
<feature type="domain" description="HD" evidence="1">
    <location>
        <begin position="41"/>
        <end position="128"/>
    </location>
</feature>
<dbReference type="EMBL" id="JAAXOT010000008">
    <property type="protein sequence ID" value="NKY57873.1"/>
    <property type="molecule type" value="Genomic_DNA"/>
</dbReference>
<protein>
    <submittedName>
        <fullName evidence="2">HD domain-containing protein</fullName>
    </submittedName>
</protein>